<name>A0ACB8T9N5_9AGAM</name>
<dbReference type="EMBL" id="MU277196">
    <property type="protein sequence ID" value="KAI0065172.1"/>
    <property type="molecule type" value="Genomic_DNA"/>
</dbReference>
<organism evidence="1 2">
    <name type="scientific">Artomyces pyxidatus</name>
    <dbReference type="NCBI Taxonomy" id="48021"/>
    <lineage>
        <taxon>Eukaryota</taxon>
        <taxon>Fungi</taxon>
        <taxon>Dikarya</taxon>
        <taxon>Basidiomycota</taxon>
        <taxon>Agaricomycotina</taxon>
        <taxon>Agaricomycetes</taxon>
        <taxon>Russulales</taxon>
        <taxon>Auriscalpiaceae</taxon>
        <taxon>Artomyces</taxon>
    </lineage>
</organism>
<gene>
    <name evidence="1" type="ORF">BV25DRAFT_1822288</name>
</gene>
<sequence length="680" mass="75520">MSDPSSSTPPSLTPQSTGTQESTKKTRPQVAFYPNVNATNKPQKPFSRSAAKRESVMALGSIEHLQHYFTKTGIAAKKEFNTQRKGLVPALGGALAHFKGNPSLNSLPEFELPPSPAMPALQNPAFPPYVKTFEVDPENLRPGVIEDLSAVELVWKLPSAESQQNPDFLGVDNHGSAKFDVLNVLKTTTRAIRSVRNYLLSLPDDTSDAQRQQFRPTSLSSAETHKRRQPSQPNDRSNPVAAIRRSALEVLTILRALEESSRIPLSDDAYDVQSDHLSNSGSHSRVASPSGISEDVDQISDNDADTSFAFSVVQVQGRRDSVLVWEEEEDEFKQPSDDEREHRDRWDEKLVLGSGWLYKQDIKPELLAREQEVIGRYLEAVDEILFGGRKGGIRGWERERERMARKEKMERDARTKGRRVSSSGSGLEGESAEGGNTSARAVRRVASTSILDRMQDLTVVEEPEAMDSLEEDDDAVSVEDDELPQWAKRSAFVDEPLSRAHALLVALLPATLLPTLGNSPDRAELLQALSSGQLLCVAYNAGVRRSRKPWGYISKDAIHDIVALEEAASGSDDKDTVPRGWTFRRTDNLRLWAAALRLRYLLSIVTPALPLIPDSRPLAVDGTPLQSPSPSTVKFPTNEPPVYFDARVVARKEDGWEQMLENVLERWVRAVVDERRGDAR</sequence>
<accession>A0ACB8T9N5</accession>
<evidence type="ECO:0000313" key="2">
    <source>
        <dbReference type="Proteomes" id="UP000814140"/>
    </source>
</evidence>
<proteinExistence type="predicted"/>
<protein>
    <submittedName>
        <fullName evidence="1">Uncharacterized protein</fullName>
    </submittedName>
</protein>
<reference evidence="1" key="1">
    <citation type="submission" date="2021-03" db="EMBL/GenBank/DDBJ databases">
        <authorList>
            <consortium name="DOE Joint Genome Institute"/>
            <person name="Ahrendt S."/>
            <person name="Looney B.P."/>
            <person name="Miyauchi S."/>
            <person name="Morin E."/>
            <person name="Drula E."/>
            <person name="Courty P.E."/>
            <person name="Chicoki N."/>
            <person name="Fauchery L."/>
            <person name="Kohler A."/>
            <person name="Kuo A."/>
            <person name="Labutti K."/>
            <person name="Pangilinan J."/>
            <person name="Lipzen A."/>
            <person name="Riley R."/>
            <person name="Andreopoulos W."/>
            <person name="He G."/>
            <person name="Johnson J."/>
            <person name="Barry K.W."/>
            <person name="Grigoriev I.V."/>
            <person name="Nagy L."/>
            <person name="Hibbett D."/>
            <person name="Henrissat B."/>
            <person name="Matheny P.B."/>
            <person name="Labbe J."/>
            <person name="Martin F."/>
        </authorList>
    </citation>
    <scope>NUCLEOTIDE SEQUENCE</scope>
    <source>
        <strain evidence="1">HHB10654</strain>
    </source>
</reference>
<keyword evidence="2" id="KW-1185">Reference proteome</keyword>
<comment type="caution">
    <text evidence="1">The sequence shown here is derived from an EMBL/GenBank/DDBJ whole genome shotgun (WGS) entry which is preliminary data.</text>
</comment>
<evidence type="ECO:0000313" key="1">
    <source>
        <dbReference type="EMBL" id="KAI0065172.1"/>
    </source>
</evidence>
<dbReference type="Proteomes" id="UP000814140">
    <property type="component" value="Unassembled WGS sequence"/>
</dbReference>
<reference evidence="1" key="2">
    <citation type="journal article" date="2022" name="New Phytol.">
        <title>Evolutionary transition to the ectomycorrhizal habit in the genomes of a hyperdiverse lineage of mushroom-forming fungi.</title>
        <authorList>
            <person name="Looney B."/>
            <person name="Miyauchi S."/>
            <person name="Morin E."/>
            <person name="Drula E."/>
            <person name="Courty P.E."/>
            <person name="Kohler A."/>
            <person name="Kuo A."/>
            <person name="LaButti K."/>
            <person name="Pangilinan J."/>
            <person name="Lipzen A."/>
            <person name="Riley R."/>
            <person name="Andreopoulos W."/>
            <person name="He G."/>
            <person name="Johnson J."/>
            <person name="Nolan M."/>
            <person name="Tritt A."/>
            <person name="Barry K.W."/>
            <person name="Grigoriev I.V."/>
            <person name="Nagy L.G."/>
            <person name="Hibbett D."/>
            <person name="Henrissat B."/>
            <person name="Matheny P.B."/>
            <person name="Labbe J."/>
            <person name="Martin F.M."/>
        </authorList>
    </citation>
    <scope>NUCLEOTIDE SEQUENCE</scope>
    <source>
        <strain evidence="1">HHB10654</strain>
    </source>
</reference>